<name>A0A3Q7HQP0_SOLLC</name>
<dbReference type="InParanoid" id="A0A3Q7HQP0"/>
<dbReference type="Gramene" id="Solyc08g074705.1.1">
    <property type="protein sequence ID" value="Solyc08g074705.1.1"/>
    <property type="gene ID" value="Solyc08g074705.1"/>
</dbReference>
<evidence type="ECO:0000313" key="1">
    <source>
        <dbReference type="EnsemblPlants" id="Solyc08g074705.1.1"/>
    </source>
</evidence>
<organism evidence="1">
    <name type="scientific">Solanum lycopersicum</name>
    <name type="common">Tomato</name>
    <name type="synonym">Lycopersicon esculentum</name>
    <dbReference type="NCBI Taxonomy" id="4081"/>
    <lineage>
        <taxon>Eukaryota</taxon>
        <taxon>Viridiplantae</taxon>
        <taxon>Streptophyta</taxon>
        <taxon>Embryophyta</taxon>
        <taxon>Tracheophyta</taxon>
        <taxon>Spermatophyta</taxon>
        <taxon>Magnoliopsida</taxon>
        <taxon>eudicotyledons</taxon>
        <taxon>Gunneridae</taxon>
        <taxon>Pentapetalae</taxon>
        <taxon>asterids</taxon>
        <taxon>lamiids</taxon>
        <taxon>Solanales</taxon>
        <taxon>Solanaceae</taxon>
        <taxon>Solanoideae</taxon>
        <taxon>Solaneae</taxon>
        <taxon>Solanum</taxon>
        <taxon>Solanum subgen. Lycopersicon</taxon>
    </lineage>
</organism>
<sequence>MLNATDEIVSFISSMCKTTNKSKEYTGYVNLERLKESLSESKGERHAEHSYPKLGAGPEQKWVSISSSIDKNARALKELRDVTSSVVHTYSLLIPSYDEDTRLSRAIPIDYF</sequence>
<reference evidence="1" key="2">
    <citation type="submission" date="2019-01" db="UniProtKB">
        <authorList>
            <consortium name="EnsemblPlants"/>
        </authorList>
    </citation>
    <scope>IDENTIFICATION</scope>
    <source>
        <strain evidence="1">cv. Heinz 1706</strain>
    </source>
</reference>
<reference evidence="1" key="1">
    <citation type="journal article" date="2012" name="Nature">
        <title>The tomato genome sequence provides insights into fleshy fruit evolution.</title>
        <authorList>
            <consortium name="Tomato Genome Consortium"/>
        </authorList>
    </citation>
    <scope>NUCLEOTIDE SEQUENCE [LARGE SCALE GENOMIC DNA]</scope>
    <source>
        <strain evidence="1">cv. Heinz 1706</strain>
    </source>
</reference>
<proteinExistence type="predicted"/>
<dbReference type="AlphaFoldDB" id="A0A3Q7HQP0"/>
<keyword evidence="2" id="KW-1185">Reference proteome</keyword>
<evidence type="ECO:0000313" key="2">
    <source>
        <dbReference type="Proteomes" id="UP000004994"/>
    </source>
</evidence>
<accession>A0A3Q7HQP0</accession>
<dbReference type="Proteomes" id="UP000004994">
    <property type="component" value="Chromosome 8"/>
</dbReference>
<protein>
    <submittedName>
        <fullName evidence="1">Uncharacterized protein</fullName>
    </submittedName>
</protein>
<dbReference type="EnsemblPlants" id="Solyc08g074705.1.1">
    <property type="protein sequence ID" value="Solyc08g074705.1.1"/>
    <property type="gene ID" value="Solyc08g074705.1"/>
</dbReference>